<comment type="caution">
    <text evidence="1">The sequence shown here is derived from an EMBL/GenBank/DDBJ whole genome shotgun (WGS) entry which is preliminary data.</text>
</comment>
<dbReference type="PANTHER" id="PTHR48228:SF5">
    <property type="entry name" value="ALPHA-METHYLACYL-COA RACEMASE"/>
    <property type="match status" value="1"/>
</dbReference>
<gene>
    <name evidence="1" type="ORF">GCM10011534_22630</name>
</gene>
<dbReference type="SUPFAM" id="SSF89796">
    <property type="entry name" value="CoA-transferase family III (CaiB/BaiF)"/>
    <property type="match status" value="1"/>
</dbReference>
<dbReference type="EMBL" id="BMLF01000001">
    <property type="protein sequence ID" value="GGM00284.1"/>
    <property type="molecule type" value="Genomic_DNA"/>
</dbReference>
<reference evidence="1" key="2">
    <citation type="submission" date="2020-09" db="EMBL/GenBank/DDBJ databases">
        <authorList>
            <person name="Sun Q."/>
            <person name="Zhou Y."/>
        </authorList>
    </citation>
    <scope>NUCLEOTIDE SEQUENCE</scope>
    <source>
        <strain evidence="1">CGMCC 1.6293</strain>
    </source>
</reference>
<dbReference type="InterPro" id="IPR044855">
    <property type="entry name" value="CoA-Trfase_III_dom3_sf"/>
</dbReference>
<dbReference type="Gene3D" id="3.30.1540.10">
    <property type="entry name" value="formyl-coa transferase, domain 3"/>
    <property type="match status" value="1"/>
</dbReference>
<organism evidence="1 2">
    <name type="scientific">Pseudooceanicola nanhaiensis</name>
    <dbReference type="NCBI Taxonomy" id="375761"/>
    <lineage>
        <taxon>Bacteria</taxon>
        <taxon>Pseudomonadati</taxon>
        <taxon>Pseudomonadota</taxon>
        <taxon>Alphaproteobacteria</taxon>
        <taxon>Rhodobacterales</taxon>
        <taxon>Paracoccaceae</taxon>
        <taxon>Pseudooceanicola</taxon>
    </lineage>
</organism>
<sequence>MDGLTVADFSELLPGPFMTGAMAEMGARVIKIERPAGDGMRRSQPGTFEIVNRGKSSVALDLKDPDDQARAIEIVCGADVMVEGFRPGVMDRLGLGYQAMAALNPRLVYISMSGYGQTGPLVKAPGHDLNYLAQAGVTSLCGTPDGPPEHSFGLPVADLGGGIYGLAAVLAALLQRGTTGRGQHLDLSITDCLAHWVNPRRGVYNVTGITDLQAQRRVALVRPAYGVFACRDGAISIAALEDHFWRALCAALDLGAFDDPAFAGIAARREKAQALNAAIAAAVAPMDRADALALMARHDVPASPVLTVDEATASAHFAARELIVETACGPAVPFPVRLDGMARDLPPAPALNSAGDVTR</sequence>
<dbReference type="InterPro" id="IPR003673">
    <property type="entry name" value="CoA-Trfase_fam_III"/>
</dbReference>
<dbReference type="AlphaFoldDB" id="A0A917WFV4"/>
<keyword evidence="1" id="KW-0808">Transferase</keyword>
<dbReference type="Proteomes" id="UP000649829">
    <property type="component" value="Unassembled WGS sequence"/>
</dbReference>
<keyword evidence="2" id="KW-1185">Reference proteome</keyword>
<dbReference type="Gene3D" id="3.40.50.10540">
    <property type="entry name" value="Crotonobetainyl-coa:carnitine coa-transferase, domain 1"/>
    <property type="match status" value="1"/>
</dbReference>
<evidence type="ECO:0000313" key="1">
    <source>
        <dbReference type="EMBL" id="GGM00284.1"/>
    </source>
</evidence>
<dbReference type="GO" id="GO:0016740">
    <property type="term" value="F:transferase activity"/>
    <property type="evidence" value="ECO:0007669"/>
    <property type="project" value="UniProtKB-KW"/>
</dbReference>
<dbReference type="InterPro" id="IPR023606">
    <property type="entry name" value="CoA-Trfase_III_dom_1_sf"/>
</dbReference>
<evidence type="ECO:0000313" key="2">
    <source>
        <dbReference type="Proteomes" id="UP000649829"/>
    </source>
</evidence>
<reference evidence="1" key="1">
    <citation type="journal article" date="2014" name="Int. J. Syst. Evol. Microbiol.">
        <title>Complete genome sequence of Corynebacterium casei LMG S-19264T (=DSM 44701T), isolated from a smear-ripened cheese.</title>
        <authorList>
            <consortium name="US DOE Joint Genome Institute (JGI-PGF)"/>
            <person name="Walter F."/>
            <person name="Albersmeier A."/>
            <person name="Kalinowski J."/>
            <person name="Ruckert C."/>
        </authorList>
    </citation>
    <scope>NUCLEOTIDE SEQUENCE</scope>
    <source>
        <strain evidence="1">CGMCC 1.6293</strain>
    </source>
</reference>
<accession>A0A917WFV4</accession>
<protein>
    <submittedName>
        <fullName evidence="1">Formyl-CoA transferase</fullName>
    </submittedName>
</protein>
<dbReference type="PANTHER" id="PTHR48228">
    <property type="entry name" value="SUCCINYL-COA--D-CITRAMALATE COA-TRANSFERASE"/>
    <property type="match status" value="1"/>
</dbReference>
<dbReference type="InterPro" id="IPR050509">
    <property type="entry name" value="CoA-transferase_III"/>
</dbReference>
<proteinExistence type="predicted"/>
<name>A0A917WFV4_9RHOB</name>
<dbReference type="Pfam" id="PF02515">
    <property type="entry name" value="CoA_transf_3"/>
    <property type="match status" value="1"/>
</dbReference>
<dbReference type="RefSeq" id="WP_211249929.1">
    <property type="nucleotide sequence ID" value="NZ_BMLF01000001.1"/>
</dbReference>